<dbReference type="SUPFAM" id="SSF48097">
    <property type="entry name" value="Regulator of G-protein signaling, RGS"/>
    <property type="match status" value="1"/>
</dbReference>
<dbReference type="Pfam" id="PF00615">
    <property type="entry name" value="RGS"/>
    <property type="match status" value="1"/>
</dbReference>
<dbReference type="Gramene" id="AUR62024193-RA">
    <property type="protein sequence ID" value="AUR62024193-RA:cds"/>
    <property type="gene ID" value="AUR62024193"/>
</dbReference>
<dbReference type="PANTHER" id="PTHR10845">
    <property type="entry name" value="REGULATOR OF G PROTEIN SIGNALING"/>
    <property type="match status" value="1"/>
</dbReference>
<protein>
    <recommendedName>
        <fullName evidence="2">RGS domain-containing protein</fullName>
    </recommendedName>
</protein>
<reference evidence="3" key="2">
    <citation type="submission" date="2021-03" db="UniProtKB">
        <authorList>
            <consortium name="EnsemblPlants"/>
        </authorList>
    </citation>
    <scope>IDENTIFICATION</scope>
</reference>
<keyword evidence="1" id="KW-1133">Transmembrane helix</keyword>
<keyword evidence="4" id="KW-1185">Reference proteome</keyword>
<reference evidence="3" key="1">
    <citation type="journal article" date="2017" name="Nature">
        <title>The genome of Chenopodium quinoa.</title>
        <authorList>
            <person name="Jarvis D.E."/>
            <person name="Ho Y.S."/>
            <person name="Lightfoot D.J."/>
            <person name="Schmoeckel S.M."/>
            <person name="Li B."/>
            <person name="Borm T.J.A."/>
            <person name="Ohyanagi H."/>
            <person name="Mineta K."/>
            <person name="Michell C.T."/>
            <person name="Saber N."/>
            <person name="Kharbatia N.M."/>
            <person name="Rupper R.R."/>
            <person name="Sharp A.R."/>
            <person name="Dally N."/>
            <person name="Boughton B.A."/>
            <person name="Woo Y.H."/>
            <person name="Gao G."/>
            <person name="Schijlen E.G.W.M."/>
            <person name="Guo X."/>
            <person name="Momin A.A."/>
            <person name="Negrao S."/>
            <person name="Al-Babili S."/>
            <person name="Gehring C."/>
            <person name="Roessner U."/>
            <person name="Jung C."/>
            <person name="Murphy K."/>
            <person name="Arold S.T."/>
            <person name="Gojobori T."/>
            <person name="van der Linden C.G."/>
            <person name="van Loo E.N."/>
            <person name="Jellen E.N."/>
            <person name="Maughan P.J."/>
            <person name="Tester M."/>
        </authorList>
    </citation>
    <scope>NUCLEOTIDE SEQUENCE [LARGE SCALE GENOMIC DNA]</scope>
    <source>
        <strain evidence="3">cv. PI 614886</strain>
    </source>
</reference>
<dbReference type="SMART" id="SM00315">
    <property type="entry name" value="RGS"/>
    <property type="match status" value="1"/>
</dbReference>
<evidence type="ECO:0000259" key="2">
    <source>
        <dbReference type="PROSITE" id="PS50132"/>
    </source>
</evidence>
<feature type="transmembrane region" description="Helical" evidence="1">
    <location>
        <begin position="90"/>
        <end position="112"/>
    </location>
</feature>
<dbReference type="AlphaFoldDB" id="A0A803M6X0"/>
<feature type="domain" description="RGS" evidence="2">
    <location>
        <begin position="313"/>
        <end position="431"/>
    </location>
</feature>
<evidence type="ECO:0000313" key="4">
    <source>
        <dbReference type="Proteomes" id="UP000596660"/>
    </source>
</evidence>
<dbReference type="Gene3D" id="1.10.167.10">
    <property type="entry name" value="Regulator of G-protein Signalling 4, domain 2"/>
    <property type="match status" value="1"/>
</dbReference>
<accession>A0A803M6X0</accession>
<feature type="transmembrane region" description="Helical" evidence="1">
    <location>
        <begin position="132"/>
        <end position="148"/>
    </location>
</feature>
<evidence type="ECO:0000313" key="3">
    <source>
        <dbReference type="EnsemblPlants" id="AUR62024193-RA:cds"/>
    </source>
</evidence>
<evidence type="ECO:0000256" key="1">
    <source>
        <dbReference type="SAM" id="Phobius"/>
    </source>
</evidence>
<dbReference type="Proteomes" id="UP000596660">
    <property type="component" value="Unplaced"/>
</dbReference>
<dbReference type="OMA" id="KRCLPPI"/>
<dbReference type="PANTHER" id="PTHR10845:SF192">
    <property type="entry name" value="DOUBLE HIT, ISOFORM B"/>
    <property type="match status" value="1"/>
</dbReference>
<organism evidence="3 4">
    <name type="scientific">Chenopodium quinoa</name>
    <name type="common">Quinoa</name>
    <dbReference type="NCBI Taxonomy" id="63459"/>
    <lineage>
        <taxon>Eukaryota</taxon>
        <taxon>Viridiplantae</taxon>
        <taxon>Streptophyta</taxon>
        <taxon>Embryophyta</taxon>
        <taxon>Tracheophyta</taxon>
        <taxon>Spermatophyta</taxon>
        <taxon>Magnoliopsida</taxon>
        <taxon>eudicotyledons</taxon>
        <taxon>Gunneridae</taxon>
        <taxon>Pentapetalae</taxon>
        <taxon>Caryophyllales</taxon>
        <taxon>Chenopodiaceae</taxon>
        <taxon>Chenopodioideae</taxon>
        <taxon>Atripliceae</taxon>
        <taxon>Chenopodium</taxon>
    </lineage>
</organism>
<feature type="transmembrane region" description="Helical" evidence="1">
    <location>
        <begin position="169"/>
        <end position="187"/>
    </location>
</feature>
<dbReference type="InterPro" id="IPR036305">
    <property type="entry name" value="RGS_sf"/>
</dbReference>
<dbReference type="InterPro" id="IPR016137">
    <property type="entry name" value="RGS"/>
</dbReference>
<dbReference type="InterPro" id="IPR044926">
    <property type="entry name" value="RGS_subdomain_2"/>
</dbReference>
<dbReference type="EnsemblPlants" id="AUR62024193-RA">
    <property type="protein sequence ID" value="AUR62024193-RA:cds"/>
    <property type="gene ID" value="AUR62024193"/>
</dbReference>
<dbReference type="PROSITE" id="PS50132">
    <property type="entry name" value="RGS"/>
    <property type="match status" value="1"/>
</dbReference>
<keyword evidence="1" id="KW-0472">Membrane</keyword>
<feature type="transmembrane region" description="Helical" evidence="1">
    <location>
        <begin position="199"/>
        <end position="219"/>
    </location>
</feature>
<feature type="transmembrane region" description="Helical" evidence="1">
    <location>
        <begin position="49"/>
        <end position="69"/>
    </location>
</feature>
<name>A0A803M6X0_CHEQI</name>
<sequence length="475" mass="54325">MKMKGCAESGGCPSDYAAVSVSALSLFLLLARSAFPFLYHKLSIPKGSAFWVPIVQILASLDLLVSVVVRMHMSVNLISIERRQWWQSCYMWAVWLEGPFGFGLLLSCRIVQVYHLYFIFVKKRLPPIRSHIILPLVLLPWIAGAAIIQLKQPLNYRCQMSARWVTPSMVLHSIYVVIFVGLTRSIQHVNFRFDELKDLWRGVVISTFSLVFWVVAYILNEIHEDVEWLRVGSRFLLALMFSRLMFSGKSCGPQTSVFILAFFSYSSSQPLLSQISLRKREGPRYESMGQALGIPGYEIQLQRQSMAIDCNEPLDKLLLDKRFRQSFMAFADSCLAGESVHFYEEVLELGELPADDSVRRIYMARHIIQKYIVAGSPMEVNISHRTRQQILNSADLAHPNLFNTALNELLQLIKTNLAREYWSSVYYMKLQEAGAKANGHDLELAMSWNVTPRLSYVHAADDPFHQDNLMPSQRS</sequence>
<proteinExistence type="predicted"/>
<keyword evidence="1" id="KW-0812">Transmembrane</keyword>